<dbReference type="EMBL" id="PYMJ01000038">
    <property type="protein sequence ID" value="PSU44984.1"/>
    <property type="molecule type" value="Genomic_DNA"/>
</dbReference>
<dbReference type="AlphaFoldDB" id="A0A2T3J872"/>
<evidence type="ECO:0000259" key="4">
    <source>
        <dbReference type="Pfam" id="PF01103"/>
    </source>
</evidence>
<dbReference type="InterPro" id="IPR000184">
    <property type="entry name" value="Bac_surfAg_D15"/>
</dbReference>
<feature type="domain" description="Bacterial surface antigen (D15)" evidence="4">
    <location>
        <begin position="202"/>
        <end position="390"/>
    </location>
</feature>
<feature type="chain" id="PRO_5015433191" description="Bacterial surface antigen (D15) domain-containing protein" evidence="3">
    <location>
        <begin position="25"/>
        <end position="416"/>
    </location>
</feature>
<sequence>MNSYKKIKAVALAAALLYSVSAQSDDNQKDYAPDFAAVPFAFSSDSLGFAVGAAGLIKSAGQPQASLLGVGVITDKNSWITFLAANNYVLSQDSRWLFGAELYAADFNQADYYVGDGTLNDSSQNDAIIADGKEAQYRLTARYILPFGAGESEGFMAAIKPVRTITGSSPWTSGVSSLEFRPFYQSREFTDSAVSDTGFEEPTSVWGLETRFDWDNRNNTRNPTEGSRSQFSVTYSPGDSDSPEWWKWELSQSWFWDLGAFKDLIDQQVFAFNVYTGDTPSWNNTQNINGKDEFNRPPEYAGTRLGGLYRLRSFQGGRYVDRSALSYSMEYRVLPDWQPLGEWPVFDWYDVPWWQWVAFADIGRVADEYNLVELHKDMKWSAGGAIRFQVEGVVVRTEIAWGSEDNMFRVMINQPF</sequence>
<comment type="subcellular location">
    <subcellularLocation>
        <location evidence="1">Membrane</location>
    </subcellularLocation>
</comment>
<keyword evidence="6" id="KW-1185">Reference proteome</keyword>
<evidence type="ECO:0000256" key="1">
    <source>
        <dbReference type="ARBA" id="ARBA00004370"/>
    </source>
</evidence>
<evidence type="ECO:0000256" key="2">
    <source>
        <dbReference type="ARBA" id="ARBA00023136"/>
    </source>
</evidence>
<keyword evidence="2" id="KW-0472">Membrane</keyword>
<accession>A0A2T3J872</accession>
<evidence type="ECO:0000313" key="6">
    <source>
        <dbReference type="Proteomes" id="UP000240987"/>
    </source>
</evidence>
<dbReference type="Gene3D" id="2.40.160.50">
    <property type="entry name" value="membrane protein fhac: a member of the omp85/tpsb transporter family"/>
    <property type="match status" value="1"/>
</dbReference>
<evidence type="ECO:0000313" key="5">
    <source>
        <dbReference type="EMBL" id="PSU44984.1"/>
    </source>
</evidence>
<name>A0A2T3J872_9GAMM</name>
<organism evidence="5 6">
    <name type="scientific">Photobacterium frigidiphilum</name>
    <dbReference type="NCBI Taxonomy" id="264736"/>
    <lineage>
        <taxon>Bacteria</taxon>
        <taxon>Pseudomonadati</taxon>
        <taxon>Pseudomonadota</taxon>
        <taxon>Gammaproteobacteria</taxon>
        <taxon>Vibrionales</taxon>
        <taxon>Vibrionaceae</taxon>
        <taxon>Photobacterium</taxon>
    </lineage>
</organism>
<dbReference type="Proteomes" id="UP000240987">
    <property type="component" value="Unassembled WGS sequence"/>
</dbReference>
<gene>
    <name evidence="5" type="ORF">C9J12_24810</name>
</gene>
<reference evidence="5 6" key="1">
    <citation type="submission" date="2018-01" db="EMBL/GenBank/DDBJ databases">
        <title>Whole genome sequencing of Histamine producing bacteria.</title>
        <authorList>
            <person name="Butler K."/>
        </authorList>
    </citation>
    <scope>NUCLEOTIDE SEQUENCE [LARGE SCALE GENOMIC DNA]</scope>
    <source>
        <strain evidence="5 6">JCM 12947</strain>
    </source>
</reference>
<dbReference type="GO" id="GO:0019867">
    <property type="term" value="C:outer membrane"/>
    <property type="evidence" value="ECO:0007669"/>
    <property type="project" value="InterPro"/>
</dbReference>
<comment type="caution">
    <text evidence="5">The sequence shown here is derived from an EMBL/GenBank/DDBJ whole genome shotgun (WGS) entry which is preliminary data.</text>
</comment>
<dbReference type="OrthoDB" id="6189026at2"/>
<keyword evidence="3" id="KW-0732">Signal</keyword>
<evidence type="ECO:0000256" key="3">
    <source>
        <dbReference type="SAM" id="SignalP"/>
    </source>
</evidence>
<dbReference type="RefSeq" id="WP_107245157.1">
    <property type="nucleotide sequence ID" value="NZ_PYMJ01000038.1"/>
</dbReference>
<protein>
    <recommendedName>
        <fullName evidence="4">Bacterial surface antigen (D15) domain-containing protein</fullName>
    </recommendedName>
</protein>
<proteinExistence type="predicted"/>
<dbReference type="Pfam" id="PF01103">
    <property type="entry name" value="Omp85"/>
    <property type="match status" value="1"/>
</dbReference>
<feature type="signal peptide" evidence="3">
    <location>
        <begin position="1"/>
        <end position="24"/>
    </location>
</feature>